<accession>A0A8J8FMX2</accession>
<sequence length="198" mass="22881">MGLDLDYIDGQTPLDEDEKEGLLIKTIATRGELDEFEQQNIEQAVLWSLNRSFKAEAVFTEGFIRGLHKRMYNNVWAWAGEFRKTNKNIGVDKWQIPTDLRNLLDDSKFWYANNTYSPDELTIRFKHRLVSIHCFPNGNGRHSRLMADIVIEKIFKQPVYTWGAANLVKQGNSRMDYLNAIKAADKGDIQPLINFARA</sequence>
<gene>
    <name evidence="3" type="ORF">GD597_20215</name>
</gene>
<name>A0A8J8FMX2_9BACT</name>
<dbReference type="InterPro" id="IPR036597">
    <property type="entry name" value="Fido-like_dom_sf"/>
</dbReference>
<dbReference type="InterPro" id="IPR013436">
    <property type="entry name" value="Mobile_mystery_prot_B"/>
</dbReference>
<dbReference type="NCBIfam" id="TIGR02613">
    <property type="entry name" value="mob_myst_B"/>
    <property type="match status" value="1"/>
</dbReference>
<dbReference type="EMBL" id="WHPF01000019">
    <property type="protein sequence ID" value="NNV57804.1"/>
    <property type="molecule type" value="Genomic_DNA"/>
</dbReference>
<dbReference type="PANTHER" id="PTHR13504">
    <property type="entry name" value="FIDO DOMAIN-CONTAINING PROTEIN DDB_G0283145"/>
    <property type="match status" value="1"/>
</dbReference>
<dbReference type="RefSeq" id="WP_171609752.1">
    <property type="nucleotide sequence ID" value="NZ_WHPF01000019.1"/>
</dbReference>
<feature type="domain" description="Fido" evidence="2">
    <location>
        <begin position="59"/>
        <end position="198"/>
    </location>
</feature>
<dbReference type="PANTHER" id="PTHR13504:SF39">
    <property type="entry name" value="CELL FILAMENTATION PROTEIN"/>
    <property type="match status" value="1"/>
</dbReference>
<evidence type="ECO:0000313" key="4">
    <source>
        <dbReference type="Proteomes" id="UP000598971"/>
    </source>
</evidence>
<dbReference type="InterPro" id="IPR003812">
    <property type="entry name" value="Fido"/>
</dbReference>
<dbReference type="Pfam" id="PF02661">
    <property type="entry name" value="Fic"/>
    <property type="match status" value="1"/>
</dbReference>
<dbReference type="SUPFAM" id="SSF140931">
    <property type="entry name" value="Fic-like"/>
    <property type="match status" value="1"/>
</dbReference>
<evidence type="ECO:0000259" key="2">
    <source>
        <dbReference type="PROSITE" id="PS51459"/>
    </source>
</evidence>
<dbReference type="PROSITE" id="PS51459">
    <property type="entry name" value="FIDO"/>
    <property type="match status" value="1"/>
</dbReference>
<reference evidence="3" key="1">
    <citation type="submission" date="2019-10" db="EMBL/GenBank/DDBJ databases">
        <title>Draft genome sequence of Panacibacter sp. KCS-6.</title>
        <authorList>
            <person name="Yim K.J."/>
        </authorList>
    </citation>
    <scope>NUCLEOTIDE SEQUENCE</scope>
    <source>
        <strain evidence="3">KCS-6</strain>
    </source>
</reference>
<dbReference type="Gene3D" id="1.10.3290.10">
    <property type="entry name" value="Fido-like domain"/>
    <property type="match status" value="1"/>
</dbReference>
<comment type="caution">
    <text evidence="3">The sequence shown here is derived from an EMBL/GenBank/DDBJ whole genome shotgun (WGS) entry which is preliminary data.</text>
</comment>
<organism evidence="3 4">
    <name type="scientific">Limnovirga soli</name>
    <dbReference type="NCBI Taxonomy" id="2656915"/>
    <lineage>
        <taxon>Bacteria</taxon>
        <taxon>Pseudomonadati</taxon>
        <taxon>Bacteroidota</taxon>
        <taxon>Chitinophagia</taxon>
        <taxon>Chitinophagales</taxon>
        <taxon>Chitinophagaceae</taxon>
        <taxon>Limnovirga</taxon>
    </lineage>
</organism>
<dbReference type="InterPro" id="IPR040198">
    <property type="entry name" value="Fido_containing"/>
</dbReference>
<protein>
    <submittedName>
        <fullName evidence="3">Mobile mystery protein B</fullName>
    </submittedName>
</protein>
<dbReference type="AlphaFoldDB" id="A0A8J8FMX2"/>
<keyword evidence="4" id="KW-1185">Reference proteome</keyword>
<evidence type="ECO:0000256" key="1">
    <source>
        <dbReference type="PIRSR" id="PIRSR640198-1"/>
    </source>
</evidence>
<proteinExistence type="predicted"/>
<feature type="active site" evidence="1">
    <location>
        <position position="133"/>
    </location>
</feature>
<evidence type="ECO:0000313" key="3">
    <source>
        <dbReference type="EMBL" id="NNV57804.1"/>
    </source>
</evidence>
<dbReference type="Proteomes" id="UP000598971">
    <property type="component" value="Unassembled WGS sequence"/>
</dbReference>